<evidence type="ECO:0000313" key="1">
    <source>
        <dbReference type="EMBL" id="ELZ26393.1"/>
    </source>
</evidence>
<dbReference type="AlphaFoldDB" id="M0CUT0"/>
<gene>
    <name evidence="1" type="ORF">C474_19634</name>
</gene>
<evidence type="ECO:0008006" key="3">
    <source>
        <dbReference type="Google" id="ProtNLM"/>
    </source>
</evidence>
<reference evidence="1 2" key="1">
    <citation type="journal article" date="2014" name="PLoS Genet.">
        <title>Phylogenetically driven sequencing of extremely halophilic archaea reveals strategies for static and dynamic osmo-response.</title>
        <authorList>
            <person name="Becker E.A."/>
            <person name="Seitzer P.M."/>
            <person name="Tritt A."/>
            <person name="Larsen D."/>
            <person name="Krusor M."/>
            <person name="Yao A.I."/>
            <person name="Wu D."/>
            <person name="Madern D."/>
            <person name="Eisen J.A."/>
            <person name="Darling A.E."/>
            <person name="Facciotti M.T."/>
        </authorList>
    </citation>
    <scope>NUCLEOTIDE SEQUENCE [LARGE SCALE GENOMIC DNA]</scope>
    <source>
        <strain evidence="1 2">JCM 14848</strain>
    </source>
</reference>
<dbReference type="InParanoid" id="M0CUT0"/>
<keyword evidence="2" id="KW-1185">Reference proteome</keyword>
<dbReference type="EMBL" id="AOIV01000044">
    <property type="protein sequence ID" value="ELZ26393.1"/>
    <property type="molecule type" value="Genomic_DNA"/>
</dbReference>
<dbReference type="PATRIC" id="fig|1227487.5.peg.3902"/>
<organism evidence="1 2">
    <name type="scientific">Halogeometricum pallidum JCM 14848</name>
    <dbReference type="NCBI Taxonomy" id="1227487"/>
    <lineage>
        <taxon>Archaea</taxon>
        <taxon>Methanobacteriati</taxon>
        <taxon>Methanobacteriota</taxon>
        <taxon>Stenosarchaea group</taxon>
        <taxon>Halobacteria</taxon>
        <taxon>Halobacteriales</taxon>
        <taxon>Haloferacaceae</taxon>
        <taxon>Halogeometricum</taxon>
    </lineage>
</organism>
<accession>M0CUT0</accession>
<evidence type="ECO:0000313" key="2">
    <source>
        <dbReference type="Proteomes" id="UP000011513"/>
    </source>
</evidence>
<name>M0CUT0_HALPD</name>
<dbReference type="Proteomes" id="UP000011513">
    <property type="component" value="Unassembled WGS sequence"/>
</dbReference>
<dbReference type="eggNOG" id="ENOG502N55G">
    <property type="taxonomic scope" value="Archaea"/>
</dbReference>
<protein>
    <recommendedName>
        <fullName evidence="3">Capsule polysaccharide biosynthesis protein</fullName>
    </recommendedName>
</protein>
<sequence>MGYSSRGKRARQTFPDYFLSFGPFWTEQVELPIDEERIFHVGYPYLEMQADTYDGIDSTDSVVFVSQGSIGEQLSKFAVETSEYLGSKREVVYKLHPGEYDRWEDEYPWLVGSDITVIDQEEPSLYQLFAEASTQVGVYSTAVYEGLMFGLQTFLVDLPGIEYMRGLLSEPHIQILDRPSDIEKETDTPISFDTERYFRSDAIHNVGQALAEIQSNLDRDHRDTESHG</sequence>
<comment type="caution">
    <text evidence="1">The sequence shown here is derived from an EMBL/GenBank/DDBJ whole genome shotgun (WGS) entry which is preliminary data.</text>
</comment>
<proteinExistence type="predicted"/>